<feature type="region of interest" description="Disordered" evidence="1">
    <location>
        <begin position="234"/>
        <end position="279"/>
    </location>
</feature>
<sequence>MQWPETIVVNGVRQNSPYIWLEQGKFMCKPCGVEANGGTVGVAAAHLASGDSDDEAATIDDVIETIDGIKNNINELQTGLNQLSTQSANMYEVLSVLELRGKTEQLEKVQTMEFRKLLADTLDEQHQGVNAVKEKMQELMNVQQPLKADMKTLTDKATEQHTAQGELTKQMQELMNVQQSLKADMKTLTDKAAEQHTAQGELTKQMQDLMSAQQSLQAQMTTLPALASLANFESRPAARTQKSWQEAQKAERDEELGRGAAGAAAKQSAPGVMSPAGLQ</sequence>
<evidence type="ECO:0000313" key="3">
    <source>
        <dbReference type="Proteomes" id="UP001189429"/>
    </source>
</evidence>
<evidence type="ECO:0000313" key="2">
    <source>
        <dbReference type="EMBL" id="CAK0869724.1"/>
    </source>
</evidence>
<organism evidence="2 3">
    <name type="scientific">Prorocentrum cordatum</name>
    <dbReference type="NCBI Taxonomy" id="2364126"/>
    <lineage>
        <taxon>Eukaryota</taxon>
        <taxon>Sar</taxon>
        <taxon>Alveolata</taxon>
        <taxon>Dinophyceae</taxon>
        <taxon>Prorocentrales</taxon>
        <taxon>Prorocentraceae</taxon>
        <taxon>Prorocentrum</taxon>
    </lineage>
</organism>
<dbReference type="Proteomes" id="UP001189429">
    <property type="component" value="Unassembled WGS sequence"/>
</dbReference>
<evidence type="ECO:0000256" key="1">
    <source>
        <dbReference type="SAM" id="MobiDB-lite"/>
    </source>
</evidence>
<accession>A0ABN9VCV0</accession>
<protein>
    <submittedName>
        <fullName evidence="2">Uncharacterized protein</fullName>
    </submittedName>
</protein>
<dbReference type="EMBL" id="CAUYUJ010016877">
    <property type="protein sequence ID" value="CAK0869724.1"/>
    <property type="molecule type" value="Genomic_DNA"/>
</dbReference>
<reference evidence="2" key="1">
    <citation type="submission" date="2023-10" db="EMBL/GenBank/DDBJ databases">
        <authorList>
            <person name="Chen Y."/>
            <person name="Shah S."/>
            <person name="Dougan E. K."/>
            <person name="Thang M."/>
            <person name="Chan C."/>
        </authorList>
    </citation>
    <scope>NUCLEOTIDE SEQUENCE [LARGE SCALE GENOMIC DNA]</scope>
</reference>
<feature type="compositionally biased region" description="Basic and acidic residues" evidence="1">
    <location>
        <begin position="248"/>
        <end position="257"/>
    </location>
</feature>
<keyword evidence="3" id="KW-1185">Reference proteome</keyword>
<name>A0ABN9VCV0_9DINO</name>
<gene>
    <name evidence="2" type="ORF">PCOR1329_LOCUS55983</name>
</gene>
<proteinExistence type="predicted"/>
<comment type="caution">
    <text evidence="2">The sequence shown here is derived from an EMBL/GenBank/DDBJ whole genome shotgun (WGS) entry which is preliminary data.</text>
</comment>